<name>A0A7J7H002_CAMSI</name>
<evidence type="ECO:0000313" key="3">
    <source>
        <dbReference type="Proteomes" id="UP000593564"/>
    </source>
</evidence>
<keyword evidence="3" id="KW-1185">Reference proteome</keyword>
<accession>A0A7J7H002</accession>
<reference evidence="3" key="1">
    <citation type="journal article" date="2020" name="Nat. Commun.">
        <title>Genome assembly of wild tea tree DASZ reveals pedigree and selection history of tea varieties.</title>
        <authorList>
            <person name="Zhang W."/>
            <person name="Zhang Y."/>
            <person name="Qiu H."/>
            <person name="Guo Y."/>
            <person name="Wan H."/>
            <person name="Zhang X."/>
            <person name="Scossa F."/>
            <person name="Alseekh S."/>
            <person name="Zhang Q."/>
            <person name="Wang P."/>
            <person name="Xu L."/>
            <person name="Schmidt M.H."/>
            <person name="Jia X."/>
            <person name="Li D."/>
            <person name="Zhu A."/>
            <person name="Guo F."/>
            <person name="Chen W."/>
            <person name="Ni D."/>
            <person name="Usadel B."/>
            <person name="Fernie A.R."/>
            <person name="Wen W."/>
        </authorList>
    </citation>
    <scope>NUCLEOTIDE SEQUENCE [LARGE SCALE GENOMIC DNA]</scope>
    <source>
        <strain evidence="3">cv. G240</strain>
    </source>
</reference>
<dbReference type="Proteomes" id="UP000593564">
    <property type="component" value="Unassembled WGS sequence"/>
</dbReference>
<evidence type="ECO:0000313" key="2">
    <source>
        <dbReference type="EMBL" id="KAF5946260.1"/>
    </source>
</evidence>
<dbReference type="InterPro" id="IPR054059">
    <property type="entry name" value="MORF/ORRM1/DAG-like_MORF"/>
</dbReference>
<dbReference type="EMBL" id="JACBKZ010000007">
    <property type="protein sequence ID" value="KAF5946260.1"/>
    <property type="molecule type" value="Genomic_DNA"/>
</dbReference>
<proteinExistence type="predicted"/>
<dbReference type="AlphaFoldDB" id="A0A7J7H002"/>
<dbReference type="Pfam" id="PF21864">
    <property type="entry name" value="MORF_dom"/>
    <property type="match status" value="1"/>
</dbReference>
<reference evidence="2 3" key="2">
    <citation type="submission" date="2020-07" db="EMBL/GenBank/DDBJ databases">
        <title>Genome assembly of wild tea tree DASZ reveals pedigree and selection history of tea varieties.</title>
        <authorList>
            <person name="Zhang W."/>
        </authorList>
    </citation>
    <scope>NUCLEOTIDE SEQUENCE [LARGE SCALE GENOMIC DNA]</scope>
    <source>
        <strain evidence="3">cv. G240</strain>
        <tissue evidence="2">Leaf</tissue>
    </source>
</reference>
<sequence>MCVLKVSEDMPPSEKCLCFLGYVSSNQDLRVKDLQPYLRLISDSQLELAPPTLFCFFFPHLCSEEEAKKSIYSVSTKYYYAFGCKIPENLTHKIKCNLPLVPFHLNIYFAFSISSLSNTPVFVCSFAQCEMGSTRFLFMSQ</sequence>
<protein>
    <recommendedName>
        <fullName evidence="1">MORF/ORRM1/DAG-like MORF domain-containing protein</fullName>
    </recommendedName>
</protein>
<evidence type="ECO:0000259" key="1">
    <source>
        <dbReference type="Pfam" id="PF21864"/>
    </source>
</evidence>
<feature type="domain" description="MORF/ORRM1/DAG-like MORF" evidence="1">
    <location>
        <begin position="61"/>
        <end position="101"/>
    </location>
</feature>
<comment type="caution">
    <text evidence="2">The sequence shown here is derived from an EMBL/GenBank/DDBJ whole genome shotgun (WGS) entry which is preliminary data.</text>
</comment>
<gene>
    <name evidence="2" type="ORF">HYC85_016488</name>
</gene>
<organism evidence="2 3">
    <name type="scientific">Camellia sinensis</name>
    <name type="common">Tea plant</name>
    <name type="synonym">Thea sinensis</name>
    <dbReference type="NCBI Taxonomy" id="4442"/>
    <lineage>
        <taxon>Eukaryota</taxon>
        <taxon>Viridiplantae</taxon>
        <taxon>Streptophyta</taxon>
        <taxon>Embryophyta</taxon>
        <taxon>Tracheophyta</taxon>
        <taxon>Spermatophyta</taxon>
        <taxon>Magnoliopsida</taxon>
        <taxon>eudicotyledons</taxon>
        <taxon>Gunneridae</taxon>
        <taxon>Pentapetalae</taxon>
        <taxon>asterids</taxon>
        <taxon>Ericales</taxon>
        <taxon>Theaceae</taxon>
        <taxon>Camellia</taxon>
    </lineage>
</organism>